<dbReference type="Proteomes" id="UP000325780">
    <property type="component" value="Unassembled WGS sequence"/>
</dbReference>
<keyword evidence="2" id="KW-0812">Transmembrane</keyword>
<sequence length="376" mass="42033">MVCPQKMLSSPPASRNSAGSFSRSSPTLRFSSYQLIAILSFFLFTVMSSHLNDRLLWLCLGVSLFFAVRGIVTDLRQVRDLTEIKHVEKEDKMISEGAEDALNLDTLLKLSESTSYDLRAAALSIIAERSTKGDTRHLLLKDLASKDKDDRDKALSAMYFLVSNRSLPRTSVYSRLKDLSTYTALVDCLCNFLSEHTEETSTTVSPILPKTRPLKEKKALGTLNLILPENVPAALEAGVVSRWLSKYPFPCALSEPSRKQDVVILMKTWWSDDTIMSSIFSTLSSHPEGTKQLRKYGLMGSMIEENDHDDDDSDIWMVDGEDTAGSSRIPGRRLRERNAGEQAVRRRRREAMVLSDGGRPLGHDDIIELPISATDV</sequence>
<proteinExistence type="predicted"/>
<dbReference type="OrthoDB" id="5385189at2759"/>
<keyword evidence="2" id="KW-0472">Membrane</keyword>
<feature type="compositionally biased region" description="Low complexity" evidence="1">
    <location>
        <begin position="13"/>
        <end position="23"/>
    </location>
</feature>
<feature type="transmembrane region" description="Helical" evidence="2">
    <location>
        <begin position="55"/>
        <end position="72"/>
    </location>
</feature>
<feature type="region of interest" description="Disordered" evidence="1">
    <location>
        <begin position="1"/>
        <end position="23"/>
    </location>
</feature>
<keyword evidence="2" id="KW-1133">Transmembrane helix</keyword>
<name>A0A5N6TFI5_ASPAV</name>
<accession>A0A5N6TFI5</accession>
<protein>
    <submittedName>
        <fullName evidence="3">Uncharacterized protein</fullName>
    </submittedName>
</protein>
<feature type="transmembrane region" description="Helical" evidence="2">
    <location>
        <begin position="30"/>
        <end position="49"/>
    </location>
</feature>
<dbReference type="EMBL" id="ML742382">
    <property type="protein sequence ID" value="KAE8145135.1"/>
    <property type="molecule type" value="Genomic_DNA"/>
</dbReference>
<gene>
    <name evidence="3" type="ORF">BDV25DRAFT_165308</name>
</gene>
<organism evidence="3 4">
    <name type="scientific">Aspergillus avenaceus</name>
    <dbReference type="NCBI Taxonomy" id="36643"/>
    <lineage>
        <taxon>Eukaryota</taxon>
        <taxon>Fungi</taxon>
        <taxon>Dikarya</taxon>
        <taxon>Ascomycota</taxon>
        <taxon>Pezizomycotina</taxon>
        <taxon>Eurotiomycetes</taxon>
        <taxon>Eurotiomycetidae</taxon>
        <taxon>Eurotiales</taxon>
        <taxon>Aspergillaceae</taxon>
        <taxon>Aspergillus</taxon>
        <taxon>Aspergillus subgen. Circumdati</taxon>
    </lineage>
</organism>
<evidence type="ECO:0000313" key="4">
    <source>
        <dbReference type="Proteomes" id="UP000325780"/>
    </source>
</evidence>
<evidence type="ECO:0000313" key="3">
    <source>
        <dbReference type="EMBL" id="KAE8145135.1"/>
    </source>
</evidence>
<keyword evidence="4" id="KW-1185">Reference proteome</keyword>
<dbReference type="AlphaFoldDB" id="A0A5N6TFI5"/>
<evidence type="ECO:0000256" key="2">
    <source>
        <dbReference type="SAM" id="Phobius"/>
    </source>
</evidence>
<evidence type="ECO:0000256" key="1">
    <source>
        <dbReference type="SAM" id="MobiDB-lite"/>
    </source>
</evidence>
<reference evidence="3 4" key="1">
    <citation type="submission" date="2019-04" db="EMBL/GenBank/DDBJ databases">
        <title>Friends and foes A comparative genomics study of 23 Aspergillus species from section Flavi.</title>
        <authorList>
            <consortium name="DOE Joint Genome Institute"/>
            <person name="Kjaerbolling I."/>
            <person name="Vesth T."/>
            <person name="Frisvad J.C."/>
            <person name="Nybo J.L."/>
            <person name="Theobald S."/>
            <person name="Kildgaard S."/>
            <person name="Isbrandt T."/>
            <person name="Kuo A."/>
            <person name="Sato A."/>
            <person name="Lyhne E.K."/>
            <person name="Kogle M.E."/>
            <person name="Wiebenga A."/>
            <person name="Kun R.S."/>
            <person name="Lubbers R.J."/>
            <person name="Makela M.R."/>
            <person name="Barry K."/>
            <person name="Chovatia M."/>
            <person name="Clum A."/>
            <person name="Daum C."/>
            <person name="Haridas S."/>
            <person name="He G."/>
            <person name="LaButti K."/>
            <person name="Lipzen A."/>
            <person name="Mondo S."/>
            <person name="Riley R."/>
            <person name="Salamov A."/>
            <person name="Simmons B.A."/>
            <person name="Magnuson J.K."/>
            <person name="Henrissat B."/>
            <person name="Mortensen U.H."/>
            <person name="Larsen T.O."/>
            <person name="Devries R.P."/>
            <person name="Grigoriev I.V."/>
            <person name="Machida M."/>
            <person name="Baker S.E."/>
            <person name="Andersen M.R."/>
        </authorList>
    </citation>
    <scope>NUCLEOTIDE SEQUENCE [LARGE SCALE GENOMIC DNA]</scope>
    <source>
        <strain evidence="3 4">IBT 18842</strain>
    </source>
</reference>